<dbReference type="WBParaSite" id="Minc3s00163g06465">
    <property type="protein sequence ID" value="Minc3s00163g06465"/>
    <property type="gene ID" value="Minc3s00163g06465"/>
</dbReference>
<keyword evidence="1" id="KW-1185">Reference proteome</keyword>
<accession>A0A914KXP8</accession>
<sequence length="98" mass="11807">MLEDYLYWQVIFSLNFRLLCFHNWVDLYRKLQPKRLTRFVQAPNIAAYLIGIAVLPDSVYERTLIQTQPPLFIWTNRLLHTTILKRELAKVKKELQCQ</sequence>
<protein>
    <submittedName>
        <fullName evidence="2">Uncharacterized protein</fullName>
    </submittedName>
</protein>
<reference evidence="2" key="1">
    <citation type="submission" date="2022-11" db="UniProtKB">
        <authorList>
            <consortium name="WormBaseParasite"/>
        </authorList>
    </citation>
    <scope>IDENTIFICATION</scope>
</reference>
<evidence type="ECO:0000313" key="1">
    <source>
        <dbReference type="Proteomes" id="UP000887563"/>
    </source>
</evidence>
<proteinExistence type="predicted"/>
<dbReference type="Proteomes" id="UP000887563">
    <property type="component" value="Unplaced"/>
</dbReference>
<evidence type="ECO:0000313" key="2">
    <source>
        <dbReference type="WBParaSite" id="Minc3s00163g06465"/>
    </source>
</evidence>
<organism evidence="1 2">
    <name type="scientific">Meloidogyne incognita</name>
    <name type="common">Southern root-knot nematode worm</name>
    <name type="synonym">Oxyuris incognita</name>
    <dbReference type="NCBI Taxonomy" id="6306"/>
    <lineage>
        <taxon>Eukaryota</taxon>
        <taxon>Metazoa</taxon>
        <taxon>Ecdysozoa</taxon>
        <taxon>Nematoda</taxon>
        <taxon>Chromadorea</taxon>
        <taxon>Rhabditida</taxon>
        <taxon>Tylenchina</taxon>
        <taxon>Tylenchomorpha</taxon>
        <taxon>Tylenchoidea</taxon>
        <taxon>Meloidogynidae</taxon>
        <taxon>Meloidogyninae</taxon>
        <taxon>Meloidogyne</taxon>
        <taxon>Meloidogyne incognita group</taxon>
    </lineage>
</organism>
<dbReference type="AlphaFoldDB" id="A0A914KXP8"/>
<name>A0A914KXP8_MELIC</name>